<feature type="transmembrane region" description="Helical" evidence="1">
    <location>
        <begin position="51"/>
        <end position="70"/>
    </location>
</feature>
<feature type="transmembrane region" description="Helical" evidence="1">
    <location>
        <begin position="110"/>
        <end position="128"/>
    </location>
</feature>
<dbReference type="AlphaFoldDB" id="A0AAJ0PGD6"/>
<organism evidence="2 3">
    <name type="scientific">Pseudomonas parafulva</name>
    <dbReference type="NCBI Taxonomy" id="157782"/>
    <lineage>
        <taxon>Bacteria</taxon>
        <taxon>Pseudomonadati</taxon>
        <taxon>Pseudomonadota</taxon>
        <taxon>Gammaproteobacteria</taxon>
        <taxon>Pseudomonadales</taxon>
        <taxon>Pseudomonadaceae</taxon>
        <taxon>Pseudomonas</taxon>
    </lineage>
</organism>
<name>A0AAJ0PGD6_9PSED</name>
<gene>
    <name evidence="2" type="ORF">NS96R_04270</name>
</gene>
<keyword evidence="1" id="KW-1133">Transmembrane helix</keyword>
<keyword evidence="1" id="KW-0812">Transmembrane</keyword>
<accession>A0AAJ0PGD6</accession>
<evidence type="ECO:0000313" key="3">
    <source>
        <dbReference type="Proteomes" id="UP000071644"/>
    </source>
</evidence>
<dbReference type="Proteomes" id="UP000071644">
    <property type="component" value="Unassembled WGS sequence"/>
</dbReference>
<dbReference type="EMBL" id="LDSN01000009">
    <property type="protein sequence ID" value="KTT19363.1"/>
    <property type="molecule type" value="Genomic_DNA"/>
</dbReference>
<evidence type="ECO:0000313" key="2">
    <source>
        <dbReference type="EMBL" id="KTT19363.1"/>
    </source>
</evidence>
<protein>
    <submittedName>
        <fullName evidence="2">Uncharacterized protein</fullName>
    </submittedName>
</protein>
<keyword evidence="1" id="KW-0472">Membrane</keyword>
<reference evidence="2 3" key="1">
    <citation type="journal article" date="2016" name="Front. Microbiol.">
        <title>Genomic Resource of Rice Seed Associated Bacteria.</title>
        <authorList>
            <person name="Midha S."/>
            <person name="Bansal K."/>
            <person name="Sharma S."/>
            <person name="Kumar N."/>
            <person name="Patil P.P."/>
            <person name="Chaudhry V."/>
            <person name="Patil P.B."/>
        </authorList>
    </citation>
    <scope>NUCLEOTIDE SEQUENCE [LARGE SCALE GENOMIC DNA]</scope>
    <source>
        <strain evidence="2 3">NS96</strain>
    </source>
</reference>
<feature type="transmembrane region" description="Helical" evidence="1">
    <location>
        <begin position="85"/>
        <end position="104"/>
    </location>
</feature>
<evidence type="ECO:0000256" key="1">
    <source>
        <dbReference type="SAM" id="Phobius"/>
    </source>
</evidence>
<proteinExistence type="predicted"/>
<comment type="caution">
    <text evidence="2">The sequence shown here is derived from an EMBL/GenBank/DDBJ whole genome shotgun (WGS) entry which is preliminary data.</text>
</comment>
<sequence length="154" mass="16871">MINESIDGPVGQAIFIAFMKGEPVAYRLDRHNEVHPLGYASQRSSLSGQEFLLLAAPVAGTLFGCAYASIPDKYYENGEIKEHHAGQAVAGLGLALTALSIWAMRSWVPYFMGTAIFGVATAITAIIHNSRENQGRIRLLDDLKREFDVMDTDL</sequence>